<sequence>IEKKGLDIHQSISDLSERGSVCNNRDMGLVMGTFSMHNKQVDYHGVRVPV</sequence>
<reference evidence="1 2" key="1">
    <citation type="journal article" date="2019" name="Sci. Data">
        <title>Hybrid genome assembly and annotation of Danionella translucida.</title>
        <authorList>
            <person name="Kadobianskyi M."/>
            <person name="Schulze L."/>
            <person name="Schuelke M."/>
            <person name="Judkewitz B."/>
        </authorList>
    </citation>
    <scope>NUCLEOTIDE SEQUENCE [LARGE SCALE GENOMIC DNA]</scope>
    <source>
        <strain evidence="1 2">Bolton</strain>
    </source>
</reference>
<evidence type="ECO:0000313" key="1">
    <source>
        <dbReference type="EMBL" id="TRY93976.1"/>
    </source>
</evidence>
<dbReference type="EMBL" id="SRMA01025486">
    <property type="protein sequence ID" value="TRY93976.1"/>
    <property type="molecule type" value="Genomic_DNA"/>
</dbReference>
<evidence type="ECO:0000313" key="2">
    <source>
        <dbReference type="Proteomes" id="UP000316079"/>
    </source>
</evidence>
<proteinExistence type="predicted"/>
<gene>
    <name evidence="1" type="ORF">DNTS_021127</name>
</gene>
<dbReference type="AlphaFoldDB" id="A0A553QW08"/>
<organism evidence="1 2">
    <name type="scientific">Danionella cerebrum</name>
    <dbReference type="NCBI Taxonomy" id="2873325"/>
    <lineage>
        <taxon>Eukaryota</taxon>
        <taxon>Metazoa</taxon>
        <taxon>Chordata</taxon>
        <taxon>Craniata</taxon>
        <taxon>Vertebrata</taxon>
        <taxon>Euteleostomi</taxon>
        <taxon>Actinopterygii</taxon>
        <taxon>Neopterygii</taxon>
        <taxon>Teleostei</taxon>
        <taxon>Ostariophysi</taxon>
        <taxon>Cypriniformes</taxon>
        <taxon>Danionidae</taxon>
        <taxon>Danioninae</taxon>
        <taxon>Danionella</taxon>
    </lineage>
</organism>
<dbReference type="Proteomes" id="UP000316079">
    <property type="component" value="Unassembled WGS sequence"/>
</dbReference>
<accession>A0A553QW08</accession>
<comment type="caution">
    <text evidence="1">The sequence shown here is derived from an EMBL/GenBank/DDBJ whole genome shotgun (WGS) entry which is preliminary data.</text>
</comment>
<protein>
    <submittedName>
        <fullName evidence="1">Uncharacterized protein</fullName>
    </submittedName>
</protein>
<feature type="non-terminal residue" evidence="1">
    <location>
        <position position="1"/>
    </location>
</feature>
<keyword evidence="2" id="KW-1185">Reference proteome</keyword>
<name>A0A553QW08_9TELE</name>